<dbReference type="InterPro" id="IPR021299">
    <property type="entry name" value="DUF2871"/>
</dbReference>
<sequence length="149" mass="16614">MKKLMNLSLVYLIAALAFGVFYREFTKLNNFAGETMLRAVHTHLFMLGVVLLLLLALFVRDRSQVVQSRKMRRFLILYNLSLPLFILTLLARGIVQVLQVPLSSAANASLSGIAGISHILLTIALGLFFSLLYDSQKALQTTDAKSENK</sequence>
<evidence type="ECO:0000313" key="3">
    <source>
        <dbReference type="Proteomes" id="UP001529340"/>
    </source>
</evidence>
<reference evidence="2" key="2">
    <citation type="submission" date="2023-06" db="EMBL/GenBank/DDBJ databases">
        <authorList>
            <person name="Zeman M."/>
            <person name="Kubasova T."/>
            <person name="Jahodarova E."/>
            <person name="Nykrynova M."/>
            <person name="Rychlik I."/>
        </authorList>
    </citation>
    <scope>NUCLEOTIDE SEQUENCE</scope>
    <source>
        <strain evidence="2">ET39</strain>
    </source>
</reference>
<accession>A0ABT7UA98</accession>
<keyword evidence="1" id="KW-0472">Membrane</keyword>
<keyword evidence="1" id="KW-1133">Transmembrane helix</keyword>
<reference evidence="2" key="1">
    <citation type="submission" date="2023-06" db="EMBL/GenBank/DDBJ databases">
        <title>Identification and characterization of horizontal gene transfer across gut microbiota members of farm animals based on homology search.</title>
        <authorList>
            <person name="Schwarzerova J."/>
            <person name="Nykrynova M."/>
            <person name="Jureckova K."/>
            <person name="Cejkova D."/>
            <person name="Rychlik I."/>
        </authorList>
    </citation>
    <scope>NUCLEOTIDE SEQUENCE</scope>
    <source>
        <strain evidence="2">ET39</strain>
    </source>
</reference>
<evidence type="ECO:0000313" key="2">
    <source>
        <dbReference type="EMBL" id="MDM8156554.1"/>
    </source>
</evidence>
<dbReference type="RefSeq" id="WP_289607024.1">
    <property type="nucleotide sequence ID" value="NZ_JAUDCG010000008.1"/>
</dbReference>
<keyword evidence="1" id="KW-0812">Transmembrane</keyword>
<gene>
    <name evidence="2" type="ORF">QUV96_02750</name>
</gene>
<comment type="caution">
    <text evidence="2">The sequence shown here is derived from an EMBL/GenBank/DDBJ whole genome shotgun (WGS) entry which is preliminary data.</text>
</comment>
<feature type="transmembrane region" description="Helical" evidence="1">
    <location>
        <begin position="80"/>
        <end position="98"/>
    </location>
</feature>
<protein>
    <submittedName>
        <fullName evidence="2">DUF2871 domain-containing protein</fullName>
    </submittedName>
</protein>
<evidence type="ECO:0000256" key="1">
    <source>
        <dbReference type="SAM" id="Phobius"/>
    </source>
</evidence>
<organism evidence="2 3">
    <name type="scientific">Amedibacillus dolichus</name>
    <dbReference type="NCBI Taxonomy" id="31971"/>
    <lineage>
        <taxon>Bacteria</taxon>
        <taxon>Bacillati</taxon>
        <taxon>Bacillota</taxon>
        <taxon>Erysipelotrichia</taxon>
        <taxon>Erysipelotrichales</taxon>
        <taxon>Erysipelotrichaceae</taxon>
        <taxon>Amedibacillus</taxon>
    </lineage>
</organism>
<feature type="transmembrane region" description="Helical" evidence="1">
    <location>
        <begin position="39"/>
        <end position="59"/>
    </location>
</feature>
<proteinExistence type="predicted"/>
<feature type="transmembrane region" description="Helical" evidence="1">
    <location>
        <begin position="110"/>
        <end position="133"/>
    </location>
</feature>
<dbReference type="Proteomes" id="UP001529340">
    <property type="component" value="Unassembled WGS sequence"/>
</dbReference>
<dbReference type="EMBL" id="JAUDCG010000008">
    <property type="protein sequence ID" value="MDM8156554.1"/>
    <property type="molecule type" value="Genomic_DNA"/>
</dbReference>
<keyword evidence="3" id="KW-1185">Reference proteome</keyword>
<name>A0ABT7UA98_9FIRM</name>
<dbReference type="Pfam" id="PF11070">
    <property type="entry name" value="DUF2871"/>
    <property type="match status" value="1"/>
</dbReference>